<evidence type="ECO:0000256" key="1">
    <source>
        <dbReference type="SAM" id="Phobius"/>
    </source>
</evidence>
<accession>A0ABS5JP33</accession>
<feature type="domain" description="DUF4350" evidence="2">
    <location>
        <begin position="77"/>
        <end position="231"/>
    </location>
</feature>
<name>A0ABS5JP33_9BACT</name>
<keyword evidence="1" id="KW-0812">Transmembrane</keyword>
<sequence>MNKQKSNNILLFGIPSLILILAFVITYAPKPIDWRLSYSKKDSKPFGNKILFELLPVLMGDNSISTSHSDLSFFVGDELPEGENFILINNQILFENNDSETIDDLLLKGNNVFIAAEKYDEGFLDSLNIKIELSQIQQLPFGSKDSTSLNLANRQLKSAFGYGYSKGINNNFFTSYDTLHTSVLGINSKGKTNFIRVKKGSGWLYLHLNPIAFTNYSLLDNDNADYAFKCLSYLPRAKTIWDEHYKVGMHRQKTPLSYIFENPPLRLAYYLMLIGAILFLIFESARRQRMIPIVKPLDNSTVNFVETIGRLYFSKKNHLDIATKKFTYFKEFVRSKYYVRTSPLTDEMYTQLAEKSQIPIRSIRQLFEMGESLRKIKKLSEADLEQFNRKIEYFYENCQ</sequence>
<keyword evidence="4" id="KW-1185">Reference proteome</keyword>
<gene>
    <name evidence="3" type="ORF">KEM10_00170</name>
</gene>
<evidence type="ECO:0000313" key="4">
    <source>
        <dbReference type="Proteomes" id="UP000708576"/>
    </source>
</evidence>
<feature type="transmembrane region" description="Helical" evidence="1">
    <location>
        <begin position="9"/>
        <end position="28"/>
    </location>
</feature>
<protein>
    <submittedName>
        <fullName evidence="3">DUF4350 domain-containing protein</fullName>
    </submittedName>
</protein>
<organism evidence="3 4">
    <name type="scientific">Carboxylicivirga linearis</name>
    <dbReference type="NCBI Taxonomy" id="1628157"/>
    <lineage>
        <taxon>Bacteria</taxon>
        <taxon>Pseudomonadati</taxon>
        <taxon>Bacteroidota</taxon>
        <taxon>Bacteroidia</taxon>
        <taxon>Marinilabiliales</taxon>
        <taxon>Marinilabiliaceae</taxon>
        <taxon>Carboxylicivirga</taxon>
    </lineage>
</organism>
<comment type="caution">
    <text evidence="3">The sequence shown here is derived from an EMBL/GenBank/DDBJ whole genome shotgun (WGS) entry which is preliminary data.</text>
</comment>
<dbReference type="Pfam" id="PF14258">
    <property type="entry name" value="DUF4350"/>
    <property type="match status" value="1"/>
</dbReference>
<keyword evidence="1" id="KW-1133">Transmembrane helix</keyword>
<proteinExistence type="predicted"/>
<evidence type="ECO:0000259" key="2">
    <source>
        <dbReference type="Pfam" id="PF14258"/>
    </source>
</evidence>
<feature type="transmembrane region" description="Helical" evidence="1">
    <location>
        <begin position="267"/>
        <end position="285"/>
    </location>
</feature>
<evidence type="ECO:0000313" key="3">
    <source>
        <dbReference type="EMBL" id="MBS2096667.1"/>
    </source>
</evidence>
<keyword evidence="1" id="KW-0472">Membrane</keyword>
<dbReference type="EMBL" id="JAGUCO010000001">
    <property type="protein sequence ID" value="MBS2096667.1"/>
    <property type="molecule type" value="Genomic_DNA"/>
</dbReference>
<dbReference type="Proteomes" id="UP000708576">
    <property type="component" value="Unassembled WGS sequence"/>
</dbReference>
<reference evidence="3 4" key="1">
    <citation type="journal article" date="2015" name="Int. J. Syst. Evol. Microbiol.">
        <title>Carboxylicivirga linearis sp. nov., isolated from a sea cucumber culture pond.</title>
        <authorList>
            <person name="Wang F.Q."/>
            <person name="Zhou Y.X."/>
            <person name="Lin X.Z."/>
            <person name="Chen G.J."/>
            <person name="Du Z.J."/>
        </authorList>
    </citation>
    <scope>NUCLEOTIDE SEQUENCE [LARGE SCALE GENOMIC DNA]</scope>
    <source>
        <strain evidence="3 4">FB218</strain>
    </source>
</reference>
<dbReference type="RefSeq" id="WP_212211946.1">
    <property type="nucleotide sequence ID" value="NZ_JAGUCO010000001.1"/>
</dbReference>
<dbReference type="InterPro" id="IPR025646">
    <property type="entry name" value="DUF4350"/>
</dbReference>